<feature type="transmembrane region" description="Helical" evidence="11">
    <location>
        <begin position="357"/>
        <end position="376"/>
    </location>
</feature>
<dbReference type="PANTHER" id="PTHR11309:SF99">
    <property type="entry name" value="FRIZZLED-4"/>
    <property type="match status" value="1"/>
</dbReference>
<dbReference type="SUPFAM" id="SSF63501">
    <property type="entry name" value="Frizzled cysteine-rich domain"/>
    <property type="match status" value="1"/>
</dbReference>
<dbReference type="PROSITE" id="PS50038">
    <property type="entry name" value="FZ"/>
    <property type="match status" value="1"/>
</dbReference>
<evidence type="ECO:0008006" key="16">
    <source>
        <dbReference type="Google" id="ProtNLM"/>
    </source>
</evidence>
<feature type="transmembrane region" description="Helical" evidence="11">
    <location>
        <begin position="316"/>
        <end position="336"/>
    </location>
</feature>
<dbReference type="InterPro" id="IPR000539">
    <property type="entry name" value="Frizzled/Smoothened_7TM"/>
</dbReference>
<dbReference type="GO" id="GO:0004888">
    <property type="term" value="F:transmembrane signaling receptor activity"/>
    <property type="evidence" value="ECO:0007669"/>
    <property type="project" value="InterPro"/>
</dbReference>
<dbReference type="Gene3D" id="1.10.2000.10">
    <property type="entry name" value="Frizzled cysteine-rich domain"/>
    <property type="match status" value="1"/>
</dbReference>
<feature type="domain" description="G-protein coupled receptors family 2 profile 2" evidence="13">
    <location>
        <begin position="223"/>
        <end position="520"/>
    </location>
</feature>
<keyword evidence="5 11" id="KW-1133">Transmembrane helix</keyword>
<proteinExistence type="inferred from homology"/>
<dbReference type="SUPFAM" id="SSF81321">
    <property type="entry name" value="Family A G protein-coupled receptor-like"/>
    <property type="match status" value="1"/>
</dbReference>
<comment type="subcellular location">
    <subcellularLocation>
        <location evidence="1">Membrane</location>
        <topology evidence="1">Multi-pass membrane protein</topology>
    </subcellularLocation>
</comment>
<dbReference type="Proteomes" id="UP001432322">
    <property type="component" value="Unassembled WGS sequence"/>
</dbReference>
<feature type="region of interest" description="Disordered" evidence="10">
    <location>
        <begin position="561"/>
        <end position="599"/>
    </location>
</feature>
<feature type="transmembrane region" description="Helical" evidence="11">
    <location>
        <begin position="262"/>
        <end position="281"/>
    </location>
</feature>
<dbReference type="InterPro" id="IPR015526">
    <property type="entry name" value="Frizzled/SFRP"/>
</dbReference>
<dbReference type="InterPro" id="IPR020067">
    <property type="entry name" value="Frizzled_dom"/>
</dbReference>
<evidence type="ECO:0000256" key="2">
    <source>
        <dbReference type="ARBA" id="ARBA00008077"/>
    </source>
</evidence>
<sequence>LPSLSPPSIPLTPSPSSSTLLFQHSTSEMIIRILLSSILLFGSNAGSIFEQSSKGRCVPMQHKMCSDIPYNMTYYPNPISATEQSQIDHFTPLIKTKCHVHIKFFVCSVFEPMCPDQMPQAVTACRSVCEEVKRECLSILEEFGIAWPELLECSKFPVPPDLCMQPVEGMGGQPTRPTSHSLFPRISSSQSCPAFLVDTDDDDPFAPCALPCTANVLFSAMHKTQLHKWMPSLAGVSVALNTFTFLAFLIDRSRFGFPERCIFYMALCNLCYSLPFLVVGLDPTMQPACSTLTPAQSSHLLLYHIDSSLCTLSFFVVYYFSMAFTLWWFMFGYTWYLSAYRKWAPEALEDVSVRVHVVAWFAPLVGAIVVVTTHSVDSSELTGLCGVGNTDRAALLFYSALPRATIGCVGILFLLTGIASTCSERNNFRRRGTDTSKNDKLMLKTCIFSILYVVPWLTLLATDLYHYAQLQAWQDSTIGCKQSESPCLSQPPRANGDMYLVQVLAPLCAFLGPFIWAFSPKTFSSFHRRLCCCLWNPVPSKTPSRPLLDASAGGSGMGGGVPNCPLPSLPQPPASRRSHHNNQYAPLSTSSQPWAQNHV</sequence>
<dbReference type="PROSITE" id="PS50261">
    <property type="entry name" value="G_PROTEIN_RECEP_F2_4"/>
    <property type="match status" value="1"/>
</dbReference>
<feature type="non-terminal residue" evidence="14">
    <location>
        <position position="1"/>
    </location>
</feature>
<dbReference type="Pfam" id="PF01534">
    <property type="entry name" value="Frizzled"/>
    <property type="match status" value="1"/>
</dbReference>
<evidence type="ECO:0000256" key="8">
    <source>
        <dbReference type="ARBA" id="ARBA00023170"/>
    </source>
</evidence>
<evidence type="ECO:0000256" key="7">
    <source>
        <dbReference type="ARBA" id="ARBA00023157"/>
    </source>
</evidence>
<keyword evidence="8" id="KW-0675">Receptor</keyword>
<dbReference type="InterPro" id="IPR017981">
    <property type="entry name" value="GPCR_2-like_7TM"/>
</dbReference>
<evidence type="ECO:0000256" key="9">
    <source>
        <dbReference type="PROSITE-ProRule" id="PRU00090"/>
    </source>
</evidence>
<evidence type="ECO:0000259" key="13">
    <source>
        <dbReference type="PROSITE" id="PS50261"/>
    </source>
</evidence>
<evidence type="ECO:0000256" key="10">
    <source>
        <dbReference type="SAM" id="MobiDB-lite"/>
    </source>
</evidence>
<dbReference type="SMART" id="SM00063">
    <property type="entry name" value="FRI"/>
    <property type="match status" value="1"/>
</dbReference>
<evidence type="ECO:0000256" key="4">
    <source>
        <dbReference type="ARBA" id="ARBA00022692"/>
    </source>
</evidence>
<dbReference type="GO" id="GO:0016020">
    <property type="term" value="C:membrane"/>
    <property type="evidence" value="ECO:0007669"/>
    <property type="project" value="UniProtKB-SubCell"/>
</dbReference>
<dbReference type="GO" id="GO:0005615">
    <property type="term" value="C:extracellular space"/>
    <property type="evidence" value="ECO:0007669"/>
    <property type="project" value="TreeGrafter"/>
</dbReference>
<comment type="similarity">
    <text evidence="2">Belongs to the G-protein coupled receptor Fz/Smo family.</text>
</comment>
<accession>A0AAV5WF34</accession>
<feature type="domain" description="FZ" evidence="12">
    <location>
        <begin position="52"/>
        <end position="166"/>
    </location>
</feature>
<name>A0AAV5WF34_9BILA</name>
<dbReference type="CDD" id="cd07454">
    <property type="entry name" value="CRD_LIN_17"/>
    <property type="match status" value="1"/>
</dbReference>
<dbReference type="InterPro" id="IPR036790">
    <property type="entry name" value="Frizzled_dom_sf"/>
</dbReference>
<reference evidence="14" key="1">
    <citation type="submission" date="2023-10" db="EMBL/GenBank/DDBJ databases">
        <title>Genome assembly of Pristionchus species.</title>
        <authorList>
            <person name="Yoshida K."/>
            <person name="Sommer R.J."/>
        </authorList>
    </citation>
    <scope>NUCLEOTIDE SEQUENCE</scope>
    <source>
        <strain evidence="14">RS5133</strain>
    </source>
</reference>
<feature type="disulfide bond" evidence="9">
    <location>
        <begin position="98"/>
        <end position="136"/>
    </location>
</feature>
<dbReference type="EMBL" id="BTSY01000005">
    <property type="protein sequence ID" value="GMT29085.1"/>
    <property type="molecule type" value="Genomic_DNA"/>
</dbReference>
<keyword evidence="3" id="KW-0217">Developmental protein</keyword>
<keyword evidence="15" id="KW-1185">Reference proteome</keyword>
<feature type="transmembrane region" description="Helical" evidence="11">
    <location>
        <begin position="441"/>
        <end position="461"/>
    </location>
</feature>
<dbReference type="GO" id="GO:0035567">
    <property type="term" value="P:non-canonical Wnt signaling pathway"/>
    <property type="evidence" value="ECO:0007669"/>
    <property type="project" value="TreeGrafter"/>
</dbReference>
<dbReference type="PANTHER" id="PTHR11309">
    <property type="entry name" value="FRIZZLED"/>
    <property type="match status" value="1"/>
</dbReference>
<dbReference type="GO" id="GO:0017147">
    <property type="term" value="F:Wnt-protein binding"/>
    <property type="evidence" value="ECO:0007669"/>
    <property type="project" value="TreeGrafter"/>
</dbReference>
<evidence type="ECO:0000256" key="11">
    <source>
        <dbReference type="SAM" id="Phobius"/>
    </source>
</evidence>
<comment type="caution">
    <text evidence="9">Lacks conserved residue(s) required for the propagation of feature annotation.</text>
</comment>
<keyword evidence="6 11" id="KW-0472">Membrane</keyword>
<feature type="compositionally biased region" description="Pro residues" evidence="10">
    <location>
        <begin position="564"/>
        <end position="573"/>
    </location>
</feature>
<evidence type="ECO:0000256" key="5">
    <source>
        <dbReference type="ARBA" id="ARBA00022989"/>
    </source>
</evidence>
<feature type="compositionally biased region" description="Polar residues" evidence="10">
    <location>
        <begin position="581"/>
        <end position="599"/>
    </location>
</feature>
<feature type="transmembrane region" description="Helical" evidence="11">
    <location>
        <begin position="396"/>
        <end position="420"/>
    </location>
</feature>
<feature type="disulfide bond" evidence="9">
    <location>
        <begin position="129"/>
        <end position="153"/>
    </location>
</feature>
<dbReference type="Pfam" id="PF01392">
    <property type="entry name" value="Fz"/>
    <property type="match status" value="1"/>
</dbReference>
<evidence type="ECO:0000313" key="15">
    <source>
        <dbReference type="Proteomes" id="UP001432322"/>
    </source>
</evidence>
<dbReference type="GO" id="GO:0060070">
    <property type="term" value="P:canonical Wnt signaling pathway"/>
    <property type="evidence" value="ECO:0007669"/>
    <property type="project" value="TreeGrafter"/>
</dbReference>
<dbReference type="PRINTS" id="PR00489">
    <property type="entry name" value="FRIZZLED"/>
</dbReference>
<evidence type="ECO:0000256" key="3">
    <source>
        <dbReference type="ARBA" id="ARBA00022473"/>
    </source>
</evidence>
<evidence type="ECO:0000256" key="1">
    <source>
        <dbReference type="ARBA" id="ARBA00004141"/>
    </source>
</evidence>
<feature type="transmembrane region" description="Helical" evidence="11">
    <location>
        <begin position="229"/>
        <end position="250"/>
    </location>
</feature>
<organism evidence="14 15">
    <name type="scientific">Pristionchus fissidentatus</name>
    <dbReference type="NCBI Taxonomy" id="1538716"/>
    <lineage>
        <taxon>Eukaryota</taxon>
        <taxon>Metazoa</taxon>
        <taxon>Ecdysozoa</taxon>
        <taxon>Nematoda</taxon>
        <taxon>Chromadorea</taxon>
        <taxon>Rhabditida</taxon>
        <taxon>Rhabditina</taxon>
        <taxon>Diplogasteromorpha</taxon>
        <taxon>Diplogasteroidea</taxon>
        <taxon>Neodiplogasteridae</taxon>
        <taxon>Pristionchus</taxon>
    </lineage>
</organism>
<protein>
    <recommendedName>
        <fullName evidence="16">Frizzled-4</fullName>
    </recommendedName>
</protein>
<keyword evidence="4 11" id="KW-0812">Transmembrane</keyword>
<dbReference type="InterPro" id="IPR041774">
    <property type="entry name" value="LIN-17_CRD"/>
</dbReference>
<gene>
    <name evidence="14" type="ORF">PFISCL1PPCAC_20382</name>
</gene>
<dbReference type="Gene3D" id="1.20.1070.10">
    <property type="entry name" value="Rhodopsin 7-helix transmembrane proteins"/>
    <property type="match status" value="1"/>
</dbReference>
<evidence type="ECO:0000256" key="6">
    <source>
        <dbReference type="ARBA" id="ARBA00023136"/>
    </source>
</evidence>
<dbReference type="AlphaFoldDB" id="A0AAV5WF34"/>
<keyword evidence="7 9" id="KW-1015">Disulfide bond</keyword>
<evidence type="ECO:0000259" key="12">
    <source>
        <dbReference type="PROSITE" id="PS50038"/>
    </source>
</evidence>
<comment type="caution">
    <text evidence="14">The sequence shown here is derived from an EMBL/GenBank/DDBJ whole genome shotgun (WGS) entry which is preliminary data.</text>
</comment>
<dbReference type="SMART" id="SM01330">
    <property type="entry name" value="Frizzled"/>
    <property type="match status" value="1"/>
</dbReference>
<evidence type="ECO:0000313" key="14">
    <source>
        <dbReference type="EMBL" id="GMT29085.1"/>
    </source>
</evidence>
<feature type="transmembrane region" description="Helical" evidence="11">
    <location>
        <begin position="499"/>
        <end position="519"/>
    </location>
</feature>